<feature type="transmembrane region" description="Helical" evidence="1">
    <location>
        <begin position="43"/>
        <end position="63"/>
    </location>
</feature>
<sequence length="160" mass="17641">MDDEIIGVIEPRAVRRYVATGGIGLLGMILLYIAAATPPVDPGWLAFLIIMGLGSLFLSWRLWQASGITLELTRQELREAGGRVVARIENIASVDRGFFAFKPSNGFMMRLKTADSAVYAPGLWWRYRRTIMVGGVTSGTQAKSVADLIKILMVERDHAD</sequence>
<dbReference type="RefSeq" id="WP_121896454.1">
    <property type="nucleotide sequence ID" value="NZ_RCNT01000001.1"/>
</dbReference>
<keyword evidence="3" id="KW-1185">Reference proteome</keyword>
<accession>A0A3L9Y4W9</accession>
<gene>
    <name evidence="2" type="ORF">D9R08_02765</name>
</gene>
<dbReference type="AlphaFoldDB" id="A0A3L9Y4W9"/>
<comment type="caution">
    <text evidence="2">The sequence shown here is derived from an EMBL/GenBank/DDBJ whole genome shotgun (WGS) entry which is preliminary data.</text>
</comment>
<dbReference type="Proteomes" id="UP000281343">
    <property type="component" value="Unassembled WGS sequence"/>
</dbReference>
<proteinExistence type="predicted"/>
<evidence type="ECO:0000313" key="3">
    <source>
        <dbReference type="Proteomes" id="UP000281343"/>
    </source>
</evidence>
<evidence type="ECO:0000313" key="2">
    <source>
        <dbReference type="EMBL" id="RMA43864.1"/>
    </source>
</evidence>
<organism evidence="2 3">
    <name type="scientific">Rhodophyticola porphyridii</name>
    <dbReference type="NCBI Taxonomy" id="1852017"/>
    <lineage>
        <taxon>Bacteria</taxon>
        <taxon>Pseudomonadati</taxon>
        <taxon>Pseudomonadota</taxon>
        <taxon>Alphaproteobacteria</taxon>
        <taxon>Rhodobacterales</taxon>
        <taxon>Roseobacteraceae</taxon>
        <taxon>Rhodophyticola</taxon>
    </lineage>
</organism>
<dbReference type="OrthoDB" id="7862519at2"/>
<keyword evidence="1" id="KW-0472">Membrane</keyword>
<dbReference type="EMBL" id="RCNT01000001">
    <property type="protein sequence ID" value="RMA43864.1"/>
    <property type="molecule type" value="Genomic_DNA"/>
</dbReference>
<name>A0A3L9Y4W9_9RHOB</name>
<keyword evidence="1" id="KW-1133">Transmembrane helix</keyword>
<keyword evidence="1" id="KW-0812">Transmembrane</keyword>
<reference evidence="2 3" key="1">
    <citation type="submission" date="2018-10" db="EMBL/GenBank/DDBJ databases">
        <authorList>
            <person name="Jung H.S."/>
            <person name="Jeon C.O."/>
        </authorList>
    </citation>
    <scope>NUCLEOTIDE SEQUENCE [LARGE SCALE GENOMIC DNA]</scope>
    <source>
        <strain evidence="2 3">MA-7-27</strain>
    </source>
</reference>
<feature type="transmembrane region" description="Helical" evidence="1">
    <location>
        <begin position="17"/>
        <end position="37"/>
    </location>
</feature>
<evidence type="ECO:0000256" key="1">
    <source>
        <dbReference type="SAM" id="Phobius"/>
    </source>
</evidence>
<protein>
    <submittedName>
        <fullName evidence="2">Uncharacterized protein</fullName>
    </submittedName>
</protein>